<feature type="compositionally biased region" description="Low complexity" evidence="5">
    <location>
        <begin position="371"/>
        <end position="382"/>
    </location>
</feature>
<dbReference type="Gene3D" id="2.30.30.60">
    <property type="match status" value="1"/>
</dbReference>
<dbReference type="GO" id="GO:0016020">
    <property type="term" value="C:membrane"/>
    <property type="evidence" value="ECO:0007669"/>
    <property type="project" value="UniProtKB-SubCell"/>
</dbReference>
<evidence type="ECO:0000256" key="1">
    <source>
        <dbReference type="ARBA" id="ARBA00004370"/>
    </source>
</evidence>
<evidence type="ECO:0000256" key="4">
    <source>
        <dbReference type="ARBA" id="ARBA00023136"/>
    </source>
</evidence>
<dbReference type="PANTHER" id="PTHR30566">
    <property type="entry name" value="YNAI-RELATED MECHANOSENSITIVE ION CHANNEL"/>
    <property type="match status" value="1"/>
</dbReference>
<dbReference type="InterPro" id="IPR010920">
    <property type="entry name" value="LSM_dom_sf"/>
</dbReference>
<keyword evidence="9" id="KW-1185">Reference proteome</keyword>
<evidence type="ECO:0000259" key="7">
    <source>
        <dbReference type="Pfam" id="PF00924"/>
    </source>
</evidence>
<evidence type="ECO:0000256" key="6">
    <source>
        <dbReference type="SAM" id="Phobius"/>
    </source>
</evidence>
<protein>
    <submittedName>
        <fullName evidence="8">Mechanosensitive ion channel-like protein</fullName>
    </submittedName>
</protein>
<feature type="transmembrane region" description="Helical" evidence="6">
    <location>
        <begin position="25"/>
        <end position="46"/>
    </location>
</feature>
<evidence type="ECO:0000256" key="5">
    <source>
        <dbReference type="SAM" id="MobiDB-lite"/>
    </source>
</evidence>
<dbReference type="EMBL" id="PDJJ01000001">
    <property type="protein sequence ID" value="PFG41855.1"/>
    <property type="molecule type" value="Genomic_DNA"/>
</dbReference>
<comment type="subcellular location">
    <subcellularLocation>
        <location evidence="1">Membrane</location>
    </subcellularLocation>
</comment>
<reference evidence="8 9" key="1">
    <citation type="submission" date="2017-10" db="EMBL/GenBank/DDBJ databases">
        <title>Sequencing the genomes of 1000 actinobacteria strains.</title>
        <authorList>
            <person name="Klenk H.-P."/>
        </authorList>
    </citation>
    <scope>NUCLEOTIDE SEQUENCE [LARGE SCALE GENOMIC DNA]</scope>
    <source>
        <strain evidence="8 9">DSM 21863</strain>
    </source>
</reference>
<feature type="region of interest" description="Disordered" evidence="5">
    <location>
        <begin position="353"/>
        <end position="578"/>
    </location>
</feature>
<dbReference type="InterPro" id="IPR006685">
    <property type="entry name" value="MscS_channel_2nd"/>
</dbReference>
<feature type="transmembrane region" description="Helical" evidence="6">
    <location>
        <begin position="96"/>
        <end position="117"/>
    </location>
</feature>
<dbReference type="GO" id="GO:0055085">
    <property type="term" value="P:transmembrane transport"/>
    <property type="evidence" value="ECO:0007669"/>
    <property type="project" value="InterPro"/>
</dbReference>
<dbReference type="Pfam" id="PF00924">
    <property type="entry name" value="MS_channel_2nd"/>
    <property type="match status" value="1"/>
</dbReference>
<dbReference type="SUPFAM" id="SSF50182">
    <property type="entry name" value="Sm-like ribonucleoproteins"/>
    <property type="match status" value="1"/>
</dbReference>
<dbReference type="AlphaFoldDB" id="A0A2A9EUE4"/>
<keyword evidence="3 6" id="KW-1133">Transmembrane helix</keyword>
<evidence type="ECO:0000313" key="9">
    <source>
        <dbReference type="Proteomes" id="UP000224130"/>
    </source>
</evidence>
<name>A0A2A9EUE4_9MICO</name>
<feature type="transmembrane region" description="Helical" evidence="6">
    <location>
        <begin position="67"/>
        <end position="84"/>
    </location>
</feature>
<comment type="caution">
    <text evidence="8">The sequence shown here is derived from an EMBL/GenBank/DDBJ whole genome shotgun (WGS) entry which is preliminary data.</text>
</comment>
<dbReference type="Gene3D" id="1.10.287.1260">
    <property type="match status" value="1"/>
</dbReference>
<gene>
    <name evidence="8" type="ORF">ATJ88_0502</name>
</gene>
<feature type="compositionally biased region" description="Low complexity" evidence="5">
    <location>
        <begin position="401"/>
        <end position="433"/>
    </location>
</feature>
<evidence type="ECO:0000256" key="3">
    <source>
        <dbReference type="ARBA" id="ARBA00022989"/>
    </source>
</evidence>
<feature type="domain" description="Mechanosensitive ion channel MscS" evidence="7">
    <location>
        <begin position="192"/>
        <end position="258"/>
    </location>
</feature>
<evidence type="ECO:0000313" key="8">
    <source>
        <dbReference type="EMBL" id="PFG41855.1"/>
    </source>
</evidence>
<evidence type="ECO:0000256" key="2">
    <source>
        <dbReference type="ARBA" id="ARBA00022692"/>
    </source>
</evidence>
<organism evidence="8 9">
    <name type="scientific">Isoptericola jiangsuensis</name>
    <dbReference type="NCBI Taxonomy" id="548579"/>
    <lineage>
        <taxon>Bacteria</taxon>
        <taxon>Bacillati</taxon>
        <taxon>Actinomycetota</taxon>
        <taxon>Actinomycetes</taxon>
        <taxon>Micrococcales</taxon>
        <taxon>Promicromonosporaceae</taxon>
        <taxon>Isoptericola</taxon>
    </lineage>
</organism>
<dbReference type="InterPro" id="IPR023408">
    <property type="entry name" value="MscS_beta-dom_sf"/>
</dbReference>
<feature type="compositionally biased region" description="Basic and acidic residues" evidence="5">
    <location>
        <begin position="569"/>
        <end position="578"/>
    </location>
</feature>
<feature type="compositionally biased region" description="Basic residues" evidence="5">
    <location>
        <begin position="437"/>
        <end position="447"/>
    </location>
</feature>
<keyword evidence="2 6" id="KW-0812">Transmembrane</keyword>
<keyword evidence="4 6" id="KW-0472">Membrane</keyword>
<dbReference type="Proteomes" id="UP000224130">
    <property type="component" value="Unassembled WGS sequence"/>
</dbReference>
<feature type="transmembrane region" description="Helical" evidence="6">
    <location>
        <begin position="143"/>
        <end position="164"/>
    </location>
</feature>
<dbReference type="RefSeq" id="WP_211287446.1">
    <property type="nucleotide sequence ID" value="NZ_PDJJ01000001.1"/>
</dbReference>
<sequence>MLYLDGDPAIPEETVQSTVSLTVTLAWAAAALVAAYLVVTIVSAIVNRFARSRPLLRDMSLRMRRPLRVLLMIVAVWVAFQISAHQDEAWYDPLRHGLFIATILATAWLVGAMAFVVEDRTLARLSHSQDDRHARRVQTQISVVRRVTVAVIVVLAVGAVLLTFPAMRAAGASILASAGLLSLVAGLAAQSSLANTFAGMQIAFTDAIRVDDVVVLNGEFGRIEEITLTYVVVHAWDDRRLILPSTYFTTTPFENWTRRAADLLGTVEIDVDFRVPLDDMRAELDRLLQESSLWDRRLGILQVTAATEGVVRARALVSAADAGNLWDLRCAVREGLVLWLQREAPYAIPRTRLQGVAPLPDDAPDGPESPPSAGSAGSADVGSPDREGRRAPAVLPPPAPAAGSGSAAEPAVESSTGSAAESAAGSAAEPAGEGTKRSRVGRGPRRAPVRDRRLPSPTRSSVPPAETPETTVLLGEVAAPVRGRADETVVLPPTERPGLYSGSKDAEERSKHFSGPGQEAIDEREELAERRLTGEIAVDTLDDEDRRRRRVAPDSGDGGPVAGPGEGGDGGHDGGDGQ</sequence>
<proteinExistence type="predicted"/>
<accession>A0A2A9EUE4</accession>
<dbReference type="PANTHER" id="PTHR30566:SF25">
    <property type="entry name" value="INNER MEMBRANE PROTEIN"/>
    <property type="match status" value="1"/>
</dbReference>
<feature type="compositionally biased region" description="Gly residues" evidence="5">
    <location>
        <begin position="556"/>
        <end position="568"/>
    </location>
</feature>